<organism evidence="1 2">
    <name type="scientific">Olpidium bornovanus</name>
    <dbReference type="NCBI Taxonomy" id="278681"/>
    <lineage>
        <taxon>Eukaryota</taxon>
        <taxon>Fungi</taxon>
        <taxon>Fungi incertae sedis</taxon>
        <taxon>Olpidiomycota</taxon>
        <taxon>Olpidiomycotina</taxon>
        <taxon>Olpidiomycetes</taxon>
        <taxon>Olpidiales</taxon>
        <taxon>Olpidiaceae</taxon>
        <taxon>Olpidium</taxon>
    </lineage>
</organism>
<sequence length="238" mass="25967">MRYCWSRLSVVGRGWFLASHFQSTGCPGRYLCHVSLTSSAASAADFADADDAAACSENDIPEQPTIERIAEVYQQTNTRLAKLWAAMPPCTAFIVGGFGEDPRCARRLAQRKRLSKLAWNLSSSGHVPKLTAANISEAEAMDECSGGGIVADAKRTTPQSPPAPKQWTQEDEELLEKAIESLYFHPAPAGSSRLCSILQTRALWERRGFFSELDRLDGPYAPAGNGPYIVAMADKLAR</sequence>
<comment type="caution">
    <text evidence="1">The sequence shown here is derived from an EMBL/GenBank/DDBJ whole genome shotgun (WGS) entry which is preliminary data.</text>
</comment>
<name>A0A8H7ZYS4_9FUNG</name>
<reference evidence="1 2" key="1">
    <citation type="journal article" name="Sci. Rep.">
        <title>Genome-scale phylogenetic analyses confirm Olpidium as the closest living zoosporic fungus to the non-flagellated, terrestrial fungi.</title>
        <authorList>
            <person name="Chang Y."/>
            <person name="Rochon D."/>
            <person name="Sekimoto S."/>
            <person name="Wang Y."/>
            <person name="Chovatia M."/>
            <person name="Sandor L."/>
            <person name="Salamov A."/>
            <person name="Grigoriev I.V."/>
            <person name="Stajich J.E."/>
            <person name="Spatafora J.W."/>
        </authorList>
    </citation>
    <scope>NUCLEOTIDE SEQUENCE [LARGE SCALE GENOMIC DNA]</scope>
    <source>
        <strain evidence="1">S191</strain>
    </source>
</reference>
<dbReference type="Proteomes" id="UP000673691">
    <property type="component" value="Unassembled WGS sequence"/>
</dbReference>
<dbReference type="AlphaFoldDB" id="A0A8H7ZYS4"/>
<keyword evidence="2" id="KW-1185">Reference proteome</keyword>
<gene>
    <name evidence="1" type="ORF">BJ554DRAFT_5945</name>
</gene>
<dbReference type="EMBL" id="JAEFCI010003102">
    <property type="protein sequence ID" value="KAG5461806.1"/>
    <property type="molecule type" value="Genomic_DNA"/>
</dbReference>
<dbReference type="OrthoDB" id="206335at2759"/>
<accession>A0A8H7ZYS4</accession>
<evidence type="ECO:0000313" key="1">
    <source>
        <dbReference type="EMBL" id="KAG5461806.1"/>
    </source>
</evidence>
<proteinExistence type="predicted"/>
<evidence type="ECO:0000313" key="2">
    <source>
        <dbReference type="Proteomes" id="UP000673691"/>
    </source>
</evidence>
<protein>
    <submittedName>
        <fullName evidence="1">Uncharacterized protein</fullName>
    </submittedName>
</protein>